<feature type="compositionally biased region" description="Pro residues" evidence="1">
    <location>
        <begin position="54"/>
        <end position="64"/>
    </location>
</feature>
<dbReference type="InterPro" id="IPR014111">
    <property type="entry name" value="T4SS_TraF-like"/>
</dbReference>
<feature type="region of interest" description="Disordered" evidence="1">
    <location>
        <begin position="49"/>
        <end position="82"/>
    </location>
</feature>
<feature type="domain" description="Thioredoxin" evidence="3">
    <location>
        <begin position="121"/>
        <end position="277"/>
    </location>
</feature>
<feature type="chain" id="PRO_5003388870" evidence="2">
    <location>
        <begin position="24"/>
        <end position="337"/>
    </location>
</feature>
<dbReference type="PATRIC" id="fig|768671.3.peg.4871"/>
<dbReference type="InterPro" id="IPR036249">
    <property type="entry name" value="Thioredoxin-like_sf"/>
</dbReference>
<dbReference type="EMBL" id="AFWV01000023">
    <property type="protein sequence ID" value="EGV16079.1"/>
    <property type="molecule type" value="Genomic_DNA"/>
</dbReference>
<evidence type="ECO:0000313" key="5">
    <source>
        <dbReference type="Proteomes" id="UP000005459"/>
    </source>
</evidence>
<dbReference type="eggNOG" id="COG0526">
    <property type="taxonomic scope" value="Bacteria"/>
</dbReference>
<dbReference type="RefSeq" id="WP_007195498.1">
    <property type="nucleotide sequence ID" value="NZ_AFWV01000023.1"/>
</dbReference>
<proteinExistence type="predicted"/>
<organism evidence="4 5">
    <name type="scientific">Thiocapsa marina 5811</name>
    <dbReference type="NCBI Taxonomy" id="768671"/>
    <lineage>
        <taxon>Bacteria</taxon>
        <taxon>Pseudomonadati</taxon>
        <taxon>Pseudomonadota</taxon>
        <taxon>Gammaproteobacteria</taxon>
        <taxon>Chromatiales</taxon>
        <taxon>Chromatiaceae</taxon>
        <taxon>Thiocapsa</taxon>
    </lineage>
</organism>
<dbReference type="SUPFAM" id="SSF52833">
    <property type="entry name" value="Thioredoxin-like"/>
    <property type="match status" value="1"/>
</dbReference>
<name>F9UI74_9GAMM</name>
<feature type="signal peptide" evidence="2">
    <location>
        <begin position="1"/>
        <end position="23"/>
    </location>
</feature>
<accession>F9UI74</accession>
<keyword evidence="2" id="KW-0732">Signal</keyword>
<sequence>MRPRAEALAAGLLIALTAGPTPAAPGGGFYARDAEGWFWYREPPLPVAVEPPTSAEPPRAPIEPEPSERAPSEPVAEVPPGPAPLSAHWFREHLDTYRDRAIDDPSPENVAVYLHLQRIAMDKSSRFARVSERVVQGDPVLDEITRRPTANFGANLADKQASAAGDALLERLAGETALWFFFRSDCPYCDAQAPLLDALAQRYGFAVLAVSLDGAGLADGTFPAFQIDRGQAEALGVISTPAMFLARPDQGAVAPIAQGLLSLAQLRDRIVLAAVQAGWVSEAEASRLRSGPADARSAAATLTALPEDPTALLEALRATVLPDTRPDIRPDSSQAPR</sequence>
<evidence type="ECO:0000256" key="1">
    <source>
        <dbReference type="SAM" id="MobiDB-lite"/>
    </source>
</evidence>
<dbReference type="OrthoDB" id="5559625at2"/>
<dbReference type="CDD" id="cd02966">
    <property type="entry name" value="TlpA_like_family"/>
    <property type="match status" value="1"/>
</dbReference>
<dbReference type="InterPro" id="IPR039555">
    <property type="entry name" value="TraF/TrbB"/>
</dbReference>
<dbReference type="Proteomes" id="UP000005459">
    <property type="component" value="Unassembled WGS sequence"/>
</dbReference>
<dbReference type="Pfam" id="PF13728">
    <property type="entry name" value="TraF"/>
    <property type="match status" value="1"/>
</dbReference>
<dbReference type="AlphaFoldDB" id="F9UI74"/>
<protein>
    <submittedName>
        <fullName evidence="4">TraF-like protein</fullName>
    </submittedName>
</protein>
<dbReference type="Gene3D" id="3.40.30.10">
    <property type="entry name" value="Glutaredoxin"/>
    <property type="match status" value="1"/>
</dbReference>
<dbReference type="InterPro" id="IPR013766">
    <property type="entry name" value="Thioredoxin_domain"/>
</dbReference>
<keyword evidence="5" id="KW-1185">Reference proteome</keyword>
<reference evidence="4 5" key="1">
    <citation type="submission" date="2011-06" db="EMBL/GenBank/DDBJ databases">
        <title>The draft genome of Thiocapsa marina 5811.</title>
        <authorList>
            <consortium name="US DOE Joint Genome Institute (JGI-PGF)"/>
            <person name="Lucas S."/>
            <person name="Han J."/>
            <person name="Cheng J.-F."/>
            <person name="Goodwin L."/>
            <person name="Pitluck S."/>
            <person name="Peters L."/>
            <person name="Land M.L."/>
            <person name="Hauser L."/>
            <person name="Vogl K."/>
            <person name="Liu Z."/>
            <person name="Imhoff J."/>
            <person name="Thiel V."/>
            <person name="Frigaard N.-U."/>
            <person name="Bryant D."/>
            <person name="Woyke T.J."/>
        </authorList>
    </citation>
    <scope>NUCLEOTIDE SEQUENCE [LARGE SCALE GENOMIC DNA]</scope>
    <source>
        <strain evidence="4 5">5811</strain>
    </source>
</reference>
<dbReference type="PROSITE" id="PS51352">
    <property type="entry name" value="THIOREDOXIN_2"/>
    <property type="match status" value="1"/>
</dbReference>
<gene>
    <name evidence="4" type="ORF">ThimaDRAFT_4627</name>
</gene>
<dbReference type="NCBIfam" id="TIGR02740">
    <property type="entry name" value="TraF-like"/>
    <property type="match status" value="1"/>
</dbReference>
<evidence type="ECO:0000259" key="3">
    <source>
        <dbReference type="PROSITE" id="PS51352"/>
    </source>
</evidence>
<evidence type="ECO:0000313" key="4">
    <source>
        <dbReference type="EMBL" id="EGV16079.1"/>
    </source>
</evidence>
<dbReference type="STRING" id="768671.ThimaDRAFT_4627"/>
<evidence type="ECO:0000256" key="2">
    <source>
        <dbReference type="SAM" id="SignalP"/>
    </source>
</evidence>